<dbReference type="Proteomes" id="UP000306628">
    <property type="component" value="Unassembled WGS sequence"/>
</dbReference>
<proteinExistence type="predicted"/>
<keyword evidence="2" id="KW-1185">Reference proteome</keyword>
<dbReference type="RefSeq" id="WP_138688597.1">
    <property type="nucleotide sequence ID" value="NZ_JBHSAZ010000107.1"/>
</dbReference>
<sequence length="340" mass="36475">MEKLSVALGDYPHGRALLDGGAEVDGYRVEPVEVRPIIAAYRRMIRDLEYDVCELAPVSYLMALQKGVPIIGIPVFLNRRFHHEDIQCAALSGIRVPRDLEGRRAGVRAYSVSTGVWVRGVLSEEYGVAHEKITWVVDDDDHIEGRAPANVERVTDGRSLGELLRTGELDAALTGNAGTGRAGPPRANWTATATASGTVSGIGSGALGEDGGADGPYPLFAEPGVLSADWYLRTGIYPLHSVIAIRSELVERDPGLPTALYAALAESKRRHLAADPGWSGLARFARQARQIGGDPVPYGIGANEPSLNALVRYSRDQGLLGPDFPTDLRALFAQGDYPDA</sequence>
<comment type="caution">
    <text evidence="1">The sequence shown here is derived from an EMBL/GenBank/DDBJ whole genome shotgun (WGS) entry which is preliminary data.</text>
</comment>
<dbReference type="OrthoDB" id="3805543at2"/>
<accession>A0A5S4GZZ0</accession>
<reference evidence="1 2" key="1">
    <citation type="submission" date="2019-05" db="EMBL/GenBank/DDBJ databases">
        <title>Draft genome sequence of Nonomuraea zeae DSM 100528.</title>
        <authorList>
            <person name="Saricaoglu S."/>
            <person name="Isik K."/>
        </authorList>
    </citation>
    <scope>NUCLEOTIDE SEQUENCE [LARGE SCALE GENOMIC DNA]</scope>
    <source>
        <strain evidence="1 2">DSM 100528</strain>
    </source>
</reference>
<name>A0A5S4GZZ0_9ACTN</name>
<dbReference type="SUPFAM" id="SSF53850">
    <property type="entry name" value="Periplasmic binding protein-like II"/>
    <property type="match status" value="1"/>
</dbReference>
<evidence type="ECO:0000313" key="2">
    <source>
        <dbReference type="Proteomes" id="UP000306628"/>
    </source>
</evidence>
<protein>
    <submittedName>
        <fullName evidence="1">4,5-dihydroxyphthalate decarboxylase</fullName>
    </submittedName>
</protein>
<gene>
    <name evidence="1" type="ORF">ETD85_05990</name>
</gene>
<evidence type="ECO:0000313" key="1">
    <source>
        <dbReference type="EMBL" id="TMR37994.1"/>
    </source>
</evidence>
<dbReference type="AlphaFoldDB" id="A0A5S4GZZ0"/>
<dbReference type="EMBL" id="VCKX01000012">
    <property type="protein sequence ID" value="TMR37994.1"/>
    <property type="molecule type" value="Genomic_DNA"/>
</dbReference>
<organism evidence="1 2">
    <name type="scientific">Nonomuraea zeae</name>
    <dbReference type="NCBI Taxonomy" id="1642303"/>
    <lineage>
        <taxon>Bacteria</taxon>
        <taxon>Bacillati</taxon>
        <taxon>Actinomycetota</taxon>
        <taxon>Actinomycetes</taxon>
        <taxon>Streptosporangiales</taxon>
        <taxon>Streptosporangiaceae</taxon>
        <taxon>Nonomuraea</taxon>
    </lineage>
</organism>